<proteinExistence type="predicted"/>
<organism evidence="3 4">
    <name type="scientific">Flavobacterium kayseriense</name>
    <dbReference type="NCBI Taxonomy" id="2764714"/>
    <lineage>
        <taxon>Bacteria</taxon>
        <taxon>Pseudomonadati</taxon>
        <taxon>Bacteroidota</taxon>
        <taxon>Flavobacteriia</taxon>
        <taxon>Flavobacteriales</taxon>
        <taxon>Flavobacteriaceae</taxon>
        <taxon>Flavobacterium</taxon>
    </lineage>
</organism>
<feature type="signal peptide" evidence="1">
    <location>
        <begin position="1"/>
        <end position="21"/>
    </location>
</feature>
<comment type="caution">
    <text evidence="3">The sequence shown here is derived from an EMBL/GenBank/DDBJ whole genome shotgun (WGS) entry which is preliminary data.</text>
</comment>
<reference evidence="3 4" key="1">
    <citation type="submission" date="2020-08" db="EMBL/GenBank/DDBJ databases">
        <title>Description of novel Flavobacterium F-380 isolate.</title>
        <authorList>
            <person name="Saticioglu I.B."/>
            <person name="Duman M."/>
            <person name="Altun S."/>
        </authorList>
    </citation>
    <scope>NUCLEOTIDE SEQUENCE [LARGE SCALE GENOMIC DNA]</scope>
    <source>
        <strain evidence="3 4">F-380</strain>
    </source>
</reference>
<dbReference type="EMBL" id="JACRUJ010000001">
    <property type="protein sequence ID" value="MBC5840393.1"/>
    <property type="molecule type" value="Genomic_DNA"/>
</dbReference>
<evidence type="ECO:0000256" key="1">
    <source>
        <dbReference type="SAM" id="SignalP"/>
    </source>
</evidence>
<keyword evidence="4" id="KW-1185">Reference proteome</keyword>
<feature type="chain" id="PRO_5046422430" description="DUF6705 domain-containing protein" evidence="1">
    <location>
        <begin position="22"/>
        <end position="65"/>
    </location>
</feature>
<feature type="domain" description="DUF6705" evidence="2">
    <location>
        <begin position="1"/>
        <end position="64"/>
    </location>
</feature>
<dbReference type="Proteomes" id="UP000629963">
    <property type="component" value="Unassembled WGS sequence"/>
</dbReference>
<dbReference type="Pfam" id="PF20448">
    <property type="entry name" value="DUF6705"/>
    <property type="match status" value="1"/>
</dbReference>
<dbReference type="RefSeq" id="WP_187008969.1">
    <property type="nucleotide sequence ID" value="NZ_JACRUI010000001.1"/>
</dbReference>
<protein>
    <recommendedName>
        <fullName evidence="2">DUF6705 domain-containing protein</fullName>
    </recommendedName>
</protein>
<dbReference type="InterPro" id="IPR046551">
    <property type="entry name" value="DUF6705"/>
</dbReference>
<evidence type="ECO:0000313" key="3">
    <source>
        <dbReference type="EMBL" id="MBC5840393.1"/>
    </source>
</evidence>
<gene>
    <name evidence="3" type="ORF">H8R23_03160</name>
</gene>
<evidence type="ECO:0000259" key="2">
    <source>
        <dbReference type="Pfam" id="PF20448"/>
    </source>
</evidence>
<name>A0ABR7J4D6_9FLAO</name>
<accession>A0ABR7J4D6</accession>
<evidence type="ECO:0000313" key="4">
    <source>
        <dbReference type="Proteomes" id="UP000629963"/>
    </source>
</evidence>
<keyword evidence="1" id="KW-0732">Signal</keyword>
<sequence length="65" mass="7584">MKNKLTIIAILFLLVNFSCKAQSIVPLETRVNYYNSINGIPETITYFKDINHLLDKYVGNWKYSL</sequence>